<organism evidence="7 8">
    <name type="scientific">Pseudorhodoferax soli</name>
    <dbReference type="NCBI Taxonomy" id="545864"/>
    <lineage>
        <taxon>Bacteria</taxon>
        <taxon>Pseudomonadati</taxon>
        <taxon>Pseudomonadota</taxon>
        <taxon>Betaproteobacteria</taxon>
        <taxon>Burkholderiales</taxon>
        <taxon>Comamonadaceae</taxon>
    </lineage>
</organism>
<accession>A0A368X7X9</accession>
<evidence type="ECO:0000259" key="6">
    <source>
        <dbReference type="SMART" id="SM00226"/>
    </source>
</evidence>
<dbReference type="SMART" id="SM00226">
    <property type="entry name" value="LMWPc"/>
    <property type="match status" value="1"/>
</dbReference>
<evidence type="ECO:0000256" key="2">
    <source>
        <dbReference type="ARBA" id="ARBA00013064"/>
    </source>
</evidence>
<proteinExistence type="inferred from homology"/>
<dbReference type="Gene3D" id="3.40.50.2300">
    <property type="match status" value="1"/>
</dbReference>
<feature type="active site" description="Proton donor" evidence="5">
    <location>
        <position position="128"/>
    </location>
</feature>
<dbReference type="EC" id="3.1.3.48" evidence="2"/>
<evidence type="ECO:0000313" key="8">
    <source>
        <dbReference type="Proteomes" id="UP000252884"/>
    </source>
</evidence>
<keyword evidence="3" id="KW-0378">Hydrolase</keyword>
<dbReference type="OrthoDB" id="9784339at2"/>
<feature type="domain" description="Phosphotyrosine protein phosphatase I" evidence="6">
    <location>
        <begin position="7"/>
        <end position="154"/>
    </location>
</feature>
<dbReference type="RefSeq" id="WP_114472519.1">
    <property type="nucleotide sequence ID" value="NZ_QPJK01000017.1"/>
</dbReference>
<dbReference type="Proteomes" id="UP000252884">
    <property type="component" value="Unassembled WGS sequence"/>
</dbReference>
<sequence>MPPARLHSVLFICTGNICRSPTAHALLVHKARAAGLQLEVDSAAISDEERGNPFDRRAAAELKRRGVPAHEHCARQVRREDFARFDWIVGMTQAHCAALRRQAPAGAHAQIALMLDFAPGHAGEDVPDPWYGGAQDFIHAFDLIDSGVDGLLARISPPSP</sequence>
<dbReference type="Pfam" id="PF01451">
    <property type="entry name" value="LMWPc"/>
    <property type="match status" value="1"/>
</dbReference>
<dbReference type="InterPro" id="IPR017867">
    <property type="entry name" value="Tyr_phospatase_low_mol_wt"/>
</dbReference>
<dbReference type="GO" id="GO:0004725">
    <property type="term" value="F:protein tyrosine phosphatase activity"/>
    <property type="evidence" value="ECO:0007669"/>
    <property type="project" value="UniProtKB-EC"/>
</dbReference>
<dbReference type="CDD" id="cd16343">
    <property type="entry name" value="LMWPTP"/>
    <property type="match status" value="1"/>
</dbReference>
<dbReference type="InterPro" id="IPR036196">
    <property type="entry name" value="Ptyr_pPase_sf"/>
</dbReference>
<comment type="similarity">
    <text evidence="1">Belongs to the low molecular weight phosphotyrosine protein phosphatase family.</text>
</comment>
<evidence type="ECO:0000256" key="1">
    <source>
        <dbReference type="ARBA" id="ARBA00011063"/>
    </source>
</evidence>
<keyword evidence="4" id="KW-0904">Protein phosphatase</keyword>
<evidence type="ECO:0000256" key="4">
    <source>
        <dbReference type="ARBA" id="ARBA00022912"/>
    </source>
</evidence>
<dbReference type="AlphaFoldDB" id="A0A368X7X9"/>
<evidence type="ECO:0000313" key="7">
    <source>
        <dbReference type="EMBL" id="RCW63799.1"/>
    </source>
</evidence>
<reference evidence="7 8" key="1">
    <citation type="submission" date="2018-07" db="EMBL/GenBank/DDBJ databases">
        <title>Genomic Encyclopedia of Type Strains, Phase IV (KMG-IV): sequencing the most valuable type-strain genomes for metagenomic binning, comparative biology and taxonomic classification.</title>
        <authorList>
            <person name="Goeker M."/>
        </authorList>
    </citation>
    <scope>NUCLEOTIDE SEQUENCE [LARGE SCALE GENOMIC DNA]</scope>
    <source>
        <strain evidence="7 8">DSM 21634</strain>
    </source>
</reference>
<dbReference type="InterPro" id="IPR023485">
    <property type="entry name" value="Ptyr_pPase"/>
</dbReference>
<dbReference type="InterPro" id="IPR050438">
    <property type="entry name" value="LMW_PTPase"/>
</dbReference>
<dbReference type="PANTHER" id="PTHR11717">
    <property type="entry name" value="LOW MOLECULAR WEIGHT PROTEIN TYROSINE PHOSPHATASE"/>
    <property type="match status" value="1"/>
</dbReference>
<keyword evidence="8" id="KW-1185">Reference proteome</keyword>
<dbReference type="PRINTS" id="PR00719">
    <property type="entry name" value="LMWPTPASE"/>
</dbReference>
<feature type="active site" evidence="5">
    <location>
        <position position="19"/>
    </location>
</feature>
<protein>
    <recommendedName>
        <fullName evidence="2">protein-tyrosine-phosphatase</fullName>
        <ecNumber evidence="2">3.1.3.48</ecNumber>
    </recommendedName>
</protein>
<evidence type="ECO:0000256" key="3">
    <source>
        <dbReference type="ARBA" id="ARBA00022801"/>
    </source>
</evidence>
<name>A0A368X7X9_9BURK</name>
<evidence type="ECO:0000256" key="5">
    <source>
        <dbReference type="PIRSR" id="PIRSR617867-1"/>
    </source>
</evidence>
<feature type="active site" description="Nucleophile" evidence="5">
    <location>
        <position position="13"/>
    </location>
</feature>
<dbReference type="SUPFAM" id="SSF52788">
    <property type="entry name" value="Phosphotyrosine protein phosphatases I"/>
    <property type="match status" value="1"/>
</dbReference>
<gene>
    <name evidence="7" type="ORF">DES41_11717</name>
</gene>
<comment type="caution">
    <text evidence="7">The sequence shown here is derived from an EMBL/GenBank/DDBJ whole genome shotgun (WGS) entry which is preliminary data.</text>
</comment>
<dbReference type="EMBL" id="QPJK01000017">
    <property type="protein sequence ID" value="RCW63799.1"/>
    <property type="molecule type" value="Genomic_DNA"/>
</dbReference>
<dbReference type="PANTHER" id="PTHR11717:SF7">
    <property type="entry name" value="LOW MOLECULAR WEIGHT PHOSPHOTYROSINE PROTEIN PHOSPHATASE"/>
    <property type="match status" value="1"/>
</dbReference>